<dbReference type="FunFam" id="1.10.10.10:FF:000087">
    <property type="entry name" value="Transcriptional adapter 2"/>
    <property type="match status" value="1"/>
</dbReference>
<protein>
    <submittedName>
        <fullName evidence="1">Putative transcription regulator Homeodomain-LIKE family</fullName>
    </submittedName>
</protein>
<dbReference type="Proteomes" id="UP000238479">
    <property type="component" value="Chromosome 1"/>
</dbReference>
<comment type="caution">
    <text evidence="1">The sequence shown here is derived from an EMBL/GenBank/DDBJ whole genome shotgun (WGS) entry which is preliminary data.</text>
</comment>
<dbReference type="SUPFAM" id="SSF46689">
    <property type="entry name" value="Homeodomain-like"/>
    <property type="match status" value="1"/>
</dbReference>
<proteinExistence type="predicted"/>
<dbReference type="PANTHER" id="PTHR12374">
    <property type="entry name" value="TRANSCRIPTIONAL ADAPTOR 2 ADA2 -RELATED"/>
    <property type="match status" value="1"/>
</dbReference>
<dbReference type="GO" id="GO:0003682">
    <property type="term" value="F:chromatin binding"/>
    <property type="evidence" value="ECO:0007669"/>
    <property type="project" value="TreeGrafter"/>
</dbReference>
<dbReference type="GO" id="GO:0006338">
    <property type="term" value="P:chromatin remodeling"/>
    <property type="evidence" value="ECO:0007669"/>
    <property type="project" value="TreeGrafter"/>
</dbReference>
<dbReference type="GO" id="GO:0003677">
    <property type="term" value="F:DNA binding"/>
    <property type="evidence" value="ECO:0007669"/>
    <property type="project" value="UniProtKB-KW"/>
</dbReference>
<name>A0A2P6SKI9_ROSCH</name>
<gene>
    <name evidence="1" type="ORF">RchiOBHm_Chr1g0367451</name>
</gene>
<dbReference type="AlphaFoldDB" id="A0A2P6SKI9"/>
<dbReference type="InterPro" id="IPR036388">
    <property type="entry name" value="WH-like_DNA-bd_sf"/>
</dbReference>
<dbReference type="EMBL" id="PDCK01000039">
    <property type="protein sequence ID" value="PRQ59191.1"/>
    <property type="molecule type" value="Genomic_DNA"/>
</dbReference>
<dbReference type="Gene3D" id="1.10.10.10">
    <property type="entry name" value="Winged helix-like DNA-binding domain superfamily/Winged helix DNA-binding domain"/>
    <property type="match status" value="1"/>
</dbReference>
<dbReference type="PANTHER" id="PTHR12374:SF81">
    <property type="entry name" value="TRANSCRIPTIONAL ADAPTER ADA2B"/>
    <property type="match status" value="1"/>
</dbReference>
<keyword evidence="1" id="KW-0371">Homeobox</keyword>
<dbReference type="Gramene" id="PRQ59191">
    <property type="protein sequence ID" value="PRQ59191"/>
    <property type="gene ID" value="RchiOBHm_Chr1g0367451"/>
</dbReference>
<evidence type="ECO:0000313" key="1">
    <source>
        <dbReference type="EMBL" id="PRQ59191.1"/>
    </source>
</evidence>
<dbReference type="InterPro" id="IPR009057">
    <property type="entry name" value="Homeodomain-like_sf"/>
</dbReference>
<sequence length="122" mass="13999">MDILGVYGSDLLSEADWRRLIMLFHVPNINSSVYCCCTKTSLKQSTFVLWQEKRLCSEMGLPPPFYLKMEEVISIEIFSGNVTKRSDAHHLFKIEPSKIDRVYDMLVKRGLHSLDVMGMPGD</sequence>
<dbReference type="STRING" id="74649.A0A2P6SKI9"/>
<keyword evidence="1" id="KW-0238">DNA-binding</keyword>
<accession>A0A2P6SKI9</accession>
<organism evidence="1 2">
    <name type="scientific">Rosa chinensis</name>
    <name type="common">China rose</name>
    <dbReference type="NCBI Taxonomy" id="74649"/>
    <lineage>
        <taxon>Eukaryota</taxon>
        <taxon>Viridiplantae</taxon>
        <taxon>Streptophyta</taxon>
        <taxon>Embryophyta</taxon>
        <taxon>Tracheophyta</taxon>
        <taxon>Spermatophyta</taxon>
        <taxon>Magnoliopsida</taxon>
        <taxon>eudicotyledons</taxon>
        <taxon>Gunneridae</taxon>
        <taxon>Pentapetalae</taxon>
        <taxon>rosids</taxon>
        <taxon>fabids</taxon>
        <taxon>Rosales</taxon>
        <taxon>Rosaceae</taxon>
        <taxon>Rosoideae</taxon>
        <taxon>Rosoideae incertae sedis</taxon>
        <taxon>Rosa</taxon>
    </lineage>
</organism>
<dbReference type="GO" id="GO:0003713">
    <property type="term" value="F:transcription coactivator activity"/>
    <property type="evidence" value="ECO:0007669"/>
    <property type="project" value="TreeGrafter"/>
</dbReference>
<keyword evidence="2" id="KW-1185">Reference proteome</keyword>
<evidence type="ECO:0000313" key="2">
    <source>
        <dbReference type="Proteomes" id="UP000238479"/>
    </source>
</evidence>
<dbReference type="GO" id="GO:0006357">
    <property type="term" value="P:regulation of transcription by RNA polymerase II"/>
    <property type="evidence" value="ECO:0007669"/>
    <property type="project" value="TreeGrafter"/>
</dbReference>
<dbReference type="GO" id="GO:0005634">
    <property type="term" value="C:nucleus"/>
    <property type="evidence" value="ECO:0007669"/>
    <property type="project" value="TreeGrafter"/>
</dbReference>
<reference evidence="1 2" key="1">
    <citation type="journal article" date="2018" name="Nat. Genet.">
        <title>The Rosa genome provides new insights in the design of modern roses.</title>
        <authorList>
            <person name="Bendahmane M."/>
        </authorList>
    </citation>
    <scope>NUCLEOTIDE SEQUENCE [LARGE SCALE GENOMIC DNA]</scope>
    <source>
        <strain evidence="2">cv. Old Blush</strain>
    </source>
</reference>